<dbReference type="InterPro" id="IPR003593">
    <property type="entry name" value="AAA+_ATPase"/>
</dbReference>
<evidence type="ECO:0000256" key="5">
    <source>
        <dbReference type="ARBA" id="ARBA00037066"/>
    </source>
</evidence>
<dbReference type="PROSITE" id="PS00211">
    <property type="entry name" value="ABC_TRANSPORTER_1"/>
    <property type="match status" value="1"/>
</dbReference>
<dbReference type="NCBIfam" id="NF010068">
    <property type="entry name" value="PRK13548.1"/>
    <property type="match status" value="1"/>
</dbReference>
<keyword evidence="4" id="KW-1278">Translocase</keyword>
<dbReference type="OrthoDB" id="9785229at2"/>
<dbReference type="RefSeq" id="WP_009053326.1">
    <property type="nucleotide sequence ID" value="NZ_AJYA01000002.1"/>
</dbReference>
<name>I5CAC5_9BACT</name>
<evidence type="ECO:0000256" key="4">
    <source>
        <dbReference type="ARBA" id="ARBA00022967"/>
    </source>
</evidence>
<keyword evidence="8" id="KW-1185">Reference proteome</keyword>
<keyword evidence="1" id="KW-0813">Transport</keyword>
<feature type="domain" description="ABC transporter" evidence="6">
    <location>
        <begin position="2"/>
        <end position="237"/>
    </location>
</feature>
<evidence type="ECO:0000256" key="2">
    <source>
        <dbReference type="ARBA" id="ARBA00022741"/>
    </source>
</evidence>
<dbReference type="EMBL" id="AJYA01000002">
    <property type="protein sequence ID" value="EIM78777.1"/>
    <property type="molecule type" value="Genomic_DNA"/>
</dbReference>
<dbReference type="Proteomes" id="UP000005551">
    <property type="component" value="Unassembled WGS sequence"/>
</dbReference>
<organism evidence="7 8">
    <name type="scientific">Nitritalea halalkaliphila LW7</name>
    <dbReference type="NCBI Taxonomy" id="1189621"/>
    <lineage>
        <taxon>Bacteria</taxon>
        <taxon>Pseudomonadati</taxon>
        <taxon>Bacteroidota</taxon>
        <taxon>Cytophagia</taxon>
        <taxon>Cytophagales</taxon>
        <taxon>Cyclobacteriaceae</taxon>
        <taxon>Nitritalea</taxon>
    </lineage>
</organism>
<dbReference type="CDD" id="cd03214">
    <property type="entry name" value="ABC_Iron-Siderophores_B12_Hemin"/>
    <property type="match status" value="1"/>
</dbReference>
<dbReference type="GO" id="GO:0005524">
    <property type="term" value="F:ATP binding"/>
    <property type="evidence" value="ECO:0007669"/>
    <property type="project" value="UniProtKB-KW"/>
</dbReference>
<keyword evidence="2" id="KW-0547">Nucleotide-binding</keyword>
<dbReference type="PANTHER" id="PTHR42794">
    <property type="entry name" value="HEMIN IMPORT ATP-BINDING PROTEIN HMUV"/>
    <property type="match status" value="1"/>
</dbReference>
<proteinExistence type="predicted"/>
<sequence>MLEAKGISARLGGRTIVHQVNLRFTPGKFSVILGPNGAGKSTLFGLLSGDQACAKGEVLYNAQPLRGLKPKALARVRAVMPQHSTLTFPFRAQEVVELGLLAGDSRSGQERVEEAMEACQVLHLRDKFYNQLSGGERQRVQLARVLTQLWDPQPFPRYLLLDEPISSMDIAQQHHVLHLLKRLRQRNIAVIAILHDLSLAANYADEVVLLKAGELQGQGSTAEMMTNARLANLFDHPIEVRRQDFGMLSVHSVPHPVTNWNKNLA</sequence>
<dbReference type="GO" id="GO:0016887">
    <property type="term" value="F:ATP hydrolysis activity"/>
    <property type="evidence" value="ECO:0007669"/>
    <property type="project" value="InterPro"/>
</dbReference>
<keyword evidence="3 7" id="KW-0067">ATP-binding</keyword>
<dbReference type="Gene3D" id="3.40.50.300">
    <property type="entry name" value="P-loop containing nucleotide triphosphate hydrolases"/>
    <property type="match status" value="1"/>
</dbReference>
<dbReference type="PROSITE" id="PS50893">
    <property type="entry name" value="ABC_TRANSPORTER_2"/>
    <property type="match status" value="1"/>
</dbReference>
<dbReference type="AlphaFoldDB" id="I5CAC5"/>
<dbReference type="SUPFAM" id="SSF52540">
    <property type="entry name" value="P-loop containing nucleoside triphosphate hydrolases"/>
    <property type="match status" value="1"/>
</dbReference>
<dbReference type="Pfam" id="PF00005">
    <property type="entry name" value="ABC_tran"/>
    <property type="match status" value="1"/>
</dbReference>
<dbReference type="SMART" id="SM00382">
    <property type="entry name" value="AAA"/>
    <property type="match status" value="1"/>
</dbReference>
<comment type="caution">
    <text evidence="7">The sequence shown here is derived from an EMBL/GenBank/DDBJ whole genome shotgun (WGS) entry which is preliminary data.</text>
</comment>
<gene>
    <name evidence="7" type="primary">hmuV</name>
    <name evidence="7" type="ORF">A3SI_01926</name>
</gene>
<evidence type="ECO:0000259" key="6">
    <source>
        <dbReference type="PROSITE" id="PS50893"/>
    </source>
</evidence>
<dbReference type="PATRIC" id="fig|1189621.3.peg.405"/>
<dbReference type="PANTHER" id="PTHR42794:SF1">
    <property type="entry name" value="HEMIN IMPORT ATP-BINDING PROTEIN HMUV"/>
    <property type="match status" value="1"/>
</dbReference>
<dbReference type="InterPro" id="IPR027417">
    <property type="entry name" value="P-loop_NTPase"/>
</dbReference>
<evidence type="ECO:0000256" key="3">
    <source>
        <dbReference type="ARBA" id="ARBA00022840"/>
    </source>
</evidence>
<dbReference type="InterPro" id="IPR003439">
    <property type="entry name" value="ABC_transporter-like_ATP-bd"/>
</dbReference>
<dbReference type="STRING" id="1189621.A3SI_01926"/>
<comment type="function">
    <text evidence="5">Part of the ABC transporter complex HmuTUV involved in hemin import. Responsible for energy coupling to the transport system.</text>
</comment>
<accession>I5CAC5</accession>
<evidence type="ECO:0000313" key="7">
    <source>
        <dbReference type="EMBL" id="EIM78777.1"/>
    </source>
</evidence>
<evidence type="ECO:0000256" key="1">
    <source>
        <dbReference type="ARBA" id="ARBA00022448"/>
    </source>
</evidence>
<dbReference type="InterPro" id="IPR017871">
    <property type="entry name" value="ABC_transporter-like_CS"/>
</dbReference>
<evidence type="ECO:0000313" key="8">
    <source>
        <dbReference type="Proteomes" id="UP000005551"/>
    </source>
</evidence>
<protein>
    <submittedName>
        <fullName evidence="7">Hemin importer ATP-binding subunit</fullName>
    </submittedName>
</protein>
<reference evidence="7 8" key="1">
    <citation type="submission" date="2012-05" db="EMBL/GenBank/DDBJ databases">
        <title>Genome sequence of Nitritalea halalkaliphila LW7.</title>
        <authorList>
            <person name="Jangir P.K."/>
            <person name="Singh A."/>
            <person name="Shivaji S."/>
            <person name="Sharma R."/>
        </authorList>
    </citation>
    <scope>NUCLEOTIDE SEQUENCE [LARGE SCALE GENOMIC DNA]</scope>
    <source>
        <strain evidence="7 8">LW7</strain>
    </source>
</reference>